<dbReference type="OrthoDB" id="674678at2759"/>
<dbReference type="Proteomes" id="UP000257109">
    <property type="component" value="Unassembled WGS sequence"/>
</dbReference>
<proteinExistence type="predicted"/>
<evidence type="ECO:0000256" key="1">
    <source>
        <dbReference type="ARBA" id="ARBA00004370"/>
    </source>
</evidence>
<evidence type="ECO:0008006" key="6">
    <source>
        <dbReference type="Google" id="ProtNLM"/>
    </source>
</evidence>
<evidence type="ECO:0000256" key="2">
    <source>
        <dbReference type="ARBA" id="ARBA00023136"/>
    </source>
</evidence>
<dbReference type="STRING" id="157652.A0A371FYV8"/>
<feature type="non-terminal residue" evidence="4">
    <location>
        <position position="359"/>
    </location>
</feature>
<keyword evidence="5" id="KW-1185">Reference proteome</keyword>
<protein>
    <recommendedName>
        <fullName evidence="6">Late embryogenesis abundant protein LEA-2 subgroup domain-containing protein</fullName>
    </recommendedName>
</protein>
<name>A0A371FYV8_MUCPR</name>
<evidence type="ECO:0000313" key="5">
    <source>
        <dbReference type="Proteomes" id="UP000257109"/>
    </source>
</evidence>
<evidence type="ECO:0000256" key="3">
    <source>
        <dbReference type="SAM" id="Phobius"/>
    </source>
</evidence>
<dbReference type="AlphaFoldDB" id="A0A371FYV8"/>
<keyword evidence="2 3" id="KW-0472">Membrane</keyword>
<dbReference type="EMBL" id="QJKJ01007354">
    <property type="protein sequence ID" value="RDX83458.1"/>
    <property type="molecule type" value="Genomic_DNA"/>
</dbReference>
<dbReference type="GO" id="GO:0016020">
    <property type="term" value="C:membrane"/>
    <property type="evidence" value="ECO:0007669"/>
    <property type="project" value="UniProtKB-SubCell"/>
</dbReference>
<dbReference type="GO" id="GO:0098542">
    <property type="term" value="P:defense response to other organism"/>
    <property type="evidence" value="ECO:0007669"/>
    <property type="project" value="InterPro"/>
</dbReference>
<dbReference type="PANTHER" id="PTHR31234">
    <property type="entry name" value="LATE EMBRYOGENESIS ABUNDANT (LEA) HYDROXYPROLINE-RICH GLYCOPROTEIN FAMILY"/>
    <property type="match status" value="1"/>
</dbReference>
<keyword evidence="3" id="KW-1133">Transmembrane helix</keyword>
<sequence>MASRCLKICLGVSLLFLIIVAVVIATLILTVFKPKNPNITVHPVGLEHFDFSILSNLTANISIGMTITIENPNYGSFEYTNNTGYVKFHDNVVAQIPIGAELVPARSQINEATYANLMVPKLINDPNFFPDLLLGTLNFTSTASLPGKALLLNIIKLKTIIYSTCHISLNILSKIYFPKSSNSQKPETMASRGFKICLAVCLLFLIIVTIVIVTLFLTIFKPKNPNITVHPLGLEQLDFSLLPNLTINVSLGMLITIENPNYGSFEYTNSTSYVNFHDTVVAEVPIGAELVPARSQINVTTSADFMVAKLINDPNFWSDVLLGTLNFTSTTALSGKARMLKIIKLKATAYSSCDISKIV</sequence>
<dbReference type="PANTHER" id="PTHR31234:SF65">
    <property type="entry name" value="LATE EMBRYOGENESIS ABUNDANT PROTEIN, LEA_2 SUBGROUP"/>
    <property type="match status" value="1"/>
</dbReference>
<comment type="subcellular location">
    <subcellularLocation>
        <location evidence="1">Membrane</location>
    </subcellularLocation>
</comment>
<organism evidence="4 5">
    <name type="scientific">Mucuna pruriens</name>
    <name type="common">Velvet bean</name>
    <name type="synonym">Dolichos pruriens</name>
    <dbReference type="NCBI Taxonomy" id="157652"/>
    <lineage>
        <taxon>Eukaryota</taxon>
        <taxon>Viridiplantae</taxon>
        <taxon>Streptophyta</taxon>
        <taxon>Embryophyta</taxon>
        <taxon>Tracheophyta</taxon>
        <taxon>Spermatophyta</taxon>
        <taxon>Magnoliopsida</taxon>
        <taxon>eudicotyledons</taxon>
        <taxon>Gunneridae</taxon>
        <taxon>Pentapetalae</taxon>
        <taxon>rosids</taxon>
        <taxon>fabids</taxon>
        <taxon>Fabales</taxon>
        <taxon>Fabaceae</taxon>
        <taxon>Papilionoideae</taxon>
        <taxon>50 kb inversion clade</taxon>
        <taxon>NPAAA clade</taxon>
        <taxon>indigoferoid/millettioid clade</taxon>
        <taxon>Phaseoleae</taxon>
        <taxon>Mucuna</taxon>
    </lineage>
</organism>
<accession>A0A371FYV8</accession>
<gene>
    <name evidence="4" type="ORF">CR513_35618</name>
</gene>
<keyword evidence="3" id="KW-0812">Transmembrane</keyword>
<evidence type="ECO:0000313" key="4">
    <source>
        <dbReference type="EMBL" id="RDX83458.1"/>
    </source>
</evidence>
<feature type="transmembrane region" description="Helical" evidence="3">
    <location>
        <begin position="12"/>
        <end position="32"/>
    </location>
</feature>
<reference evidence="4" key="1">
    <citation type="submission" date="2018-05" db="EMBL/GenBank/DDBJ databases">
        <title>Draft genome of Mucuna pruriens seed.</title>
        <authorList>
            <person name="Nnadi N.E."/>
            <person name="Vos R."/>
            <person name="Hasami M.H."/>
            <person name="Devisetty U.K."/>
            <person name="Aguiy J.C."/>
        </authorList>
    </citation>
    <scope>NUCLEOTIDE SEQUENCE [LARGE SCALE GENOMIC DNA]</scope>
    <source>
        <strain evidence="4">JCA_2017</strain>
    </source>
</reference>
<comment type="caution">
    <text evidence="4">The sequence shown here is derived from an EMBL/GenBank/DDBJ whole genome shotgun (WGS) entry which is preliminary data.</text>
</comment>
<dbReference type="InterPro" id="IPR044839">
    <property type="entry name" value="NDR1-like"/>
</dbReference>
<feature type="transmembrane region" description="Helical" evidence="3">
    <location>
        <begin position="197"/>
        <end position="220"/>
    </location>
</feature>